<evidence type="ECO:0000256" key="2">
    <source>
        <dbReference type="ARBA" id="ARBA00022723"/>
    </source>
</evidence>
<dbReference type="GO" id="GO:0046872">
    <property type="term" value="F:metal ion binding"/>
    <property type="evidence" value="ECO:0007669"/>
    <property type="project" value="UniProtKB-KW"/>
</dbReference>
<feature type="signal peptide" evidence="5">
    <location>
        <begin position="1"/>
        <end position="34"/>
    </location>
</feature>
<feature type="chain" id="PRO_5022739134" evidence="5">
    <location>
        <begin position="35"/>
        <end position="1070"/>
    </location>
</feature>
<evidence type="ECO:0000313" key="8">
    <source>
        <dbReference type="Proteomes" id="UP000320735"/>
    </source>
</evidence>
<dbReference type="InterPro" id="IPR036909">
    <property type="entry name" value="Cyt_c-like_dom_sf"/>
</dbReference>
<dbReference type="InterPro" id="IPR011444">
    <property type="entry name" value="DUF1549"/>
</dbReference>
<keyword evidence="8" id="KW-1185">Reference proteome</keyword>
<dbReference type="Pfam" id="PF07583">
    <property type="entry name" value="PSCyt2"/>
    <property type="match status" value="1"/>
</dbReference>
<evidence type="ECO:0000256" key="3">
    <source>
        <dbReference type="ARBA" id="ARBA00023004"/>
    </source>
</evidence>
<name>A0A5C6BRA8_9PLAN</name>
<dbReference type="Pfam" id="PF07587">
    <property type="entry name" value="PSD1"/>
    <property type="match status" value="1"/>
</dbReference>
<protein>
    <submittedName>
        <fullName evidence="7">Planctomycete cytochrome C</fullName>
    </submittedName>
</protein>
<keyword evidence="5" id="KW-0732">Signal</keyword>
<gene>
    <name evidence="7" type="ORF">CA54_20360</name>
</gene>
<dbReference type="Gene3D" id="2.60.120.200">
    <property type="match status" value="1"/>
</dbReference>
<dbReference type="EMBL" id="SJPP01000001">
    <property type="protein sequence ID" value="TWU13204.1"/>
    <property type="molecule type" value="Genomic_DNA"/>
</dbReference>
<dbReference type="PANTHER" id="PTHR35889:SF3">
    <property type="entry name" value="F-BOX DOMAIN-CONTAINING PROTEIN"/>
    <property type="match status" value="1"/>
</dbReference>
<dbReference type="GO" id="GO:0020037">
    <property type="term" value="F:heme binding"/>
    <property type="evidence" value="ECO:0007669"/>
    <property type="project" value="InterPro"/>
</dbReference>
<dbReference type="Pfam" id="PF13385">
    <property type="entry name" value="Laminin_G_3"/>
    <property type="match status" value="1"/>
</dbReference>
<dbReference type="GO" id="GO:0009055">
    <property type="term" value="F:electron transfer activity"/>
    <property type="evidence" value="ECO:0007669"/>
    <property type="project" value="InterPro"/>
</dbReference>
<dbReference type="PANTHER" id="PTHR35889">
    <property type="entry name" value="CYCLOINULO-OLIGOSACCHARIDE FRUCTANOTRANSFERASE-RELATED"/>
    <property type="match status" value="1"/>
</dbReference>
<evidence type="ECO:0000256" key="5">
    <source>
        <dbReference type="SAM" id="SignalP"/>
    </source>
</evidence>
<dbReference type="SUPFAM" id="SSF46626">
    <property type="entry name" value="Cytochrome c"/>
    <property type="match status" value="1"/>
</dbReference>
<dbReference type="AlphaFoldDB" id="A0A5C6BRA8"/>
<evidence type="ECO:0000256" key="1">
    <source>
        <dbReference type="ARBA" id="ARBA00022617"/>
    </source>
</evidence>
<dbReference type="InterPro" id="IPR011429">
    <property type="entry name" value="Cyt_c_Planctomycete-type"/>
</dbReference>
<proteinExistence type="predicted"/>
<comment type="caution">
    <text evidence="7">The sequence shown here is derived from an EMBL/GenBank/DDBJ whole genome shotgun (WGS) entry which is preliminary data.</text>
</comment>
<accession>A0A5C6BRA8</accession>
<keyword evidence="1 4" id="KW-0349">Heme</keyword>
<dbReference type="Proteomes" id="UP000320735">
    <property type="component" value="Unassembled WGS sequence"/>
</dbReference>
<keyword evidence="2 4" id="KW-0479">Metal-binding</keyword>
<keyword evidence="3 4" id="KW-0408">Iron</keyword>
<reference evidence="7 8" key="1">
    <citation type="submission" date="2019-02" db="EMBL/GenBank/DDBJ databases">
        <title>Deep-cultivation of Planctomycetes and their phenomic and genomic characterization uncovers novel biology.</title>
        <authorList>
            <person name="Wiegand S."/>
            <person name="Jogler M."/>
            <person name="Boedeker C."/>
            <person name="Pinto D."/>
            <person name="Vollmers J."/>
            <person name="Rivas-Marin E."/>
            <person name="Kohn T."/>
            <person name="Peeters S.H."/>
            <person name="Heuer A."/>
            <person name="Rast P."/>
            <person name="Oberbeckmann S."/>
            <person name="Bunk B."/>
            <person name="Jeske O."/>
            <person name="Meyerdierks A."/>
            <person name="Storesund J.E."/>
            <person name="Kallscheuer N."/>
            <person name="Luecker S."/>
            <person name="Lage O.M."/>
            <person name="Pohl T."/>
            <person name="Merkel B.J."/>
            <person name="Hornburger P."/>
            <person name="Mueller R.-W."/>
            <person name="Bruemmer F."/>
            <person name="Labrenz M."/>
            <person name="Spormann A.M."/>
            <person name="Op Den Camp H."/>
            <person name="Overmann J."/>
            <person name="Amann R."/>
            <person name="Jetten M.S.M."/>
            <person name="Mascher T."/>
            <person name="Medema M.H."/>
            <person name="Devos D.P."/>
            <person name="Kaster A.-K."/>
            <person name="Ovreas L."/>
            <person name="Rohde M."/>
            <person name="Galperin M.Y."/>
            <person name="Jogler C."/>
        </authorList>
    </citation>
    <scope>NUCLEOTIDE SEQUENCE [LARGE SCALE GENOMIC DNA]</scope>
    <source>
        <strain evidence="7 8">CA54</strain>
    </source>
</reference>
<dbReference type="PROSITE" id="PS51007">
    <property type="entry name" value="CYTC"/>
    <property type="match status" value="1"/>
</dbReference>
<evidence type="ECO:0000259" key="6">
    <source>
        <dbReference type="PROSITE" id="PS51007"/>
    </source>
</evidence>
<organism evidence="7 8">
    <name type="scientific">Symmachiella macrocystis</name>
    <dbReference type="NCBI Taxonomy" id="2527985"/>
    <lineage>
        <taxon>Bacteria</taxon>
        <taxon>Pseudomonadati</taxon>
        <taxon>Planctomycetota</taxon>
        <taxon>Planctomycetia</taxon>
        <taxon>Planctomycetales</taxon>
        <taxon>Planctomycetaceae</taxon>
        <taxon>Symmachiella</taxon>
    </lineage>
</organism>
<evidence type="ECO:0000313" key="7">
    <source>
        <dbReference type="EMBL" id="TWU13204.1"/>
    </source>
</evidence>
<feature type="domain" description="Cytochrome c" evidence="6">
    <location>
        <begin position="36"/>
        <end position="223"/>
    </location>
</feature>
<dbReference type="RefSeq" id="WP_197532335.1">
    <property type="nucleotide sequence ID" value="NZ_SJPP01000001.1"/>
</dbReference>
<evidence type="ECO:0000256" key="4">
    <source>
        <dbReference type="PROSITE-ProRule" id="PRU00433"/>
    </source>
</evidence>
<dbReference type="InterPro" id="IPR022655">
    <property type="entry name" value="DUF1553"/>
</dbReference>
<dbReference type="Pfam" id="PF07635">
    <property type="entry name" value="PSCyt1"/>
    <property type="match status" value="1"/>
</dbReference>
<dbReference type="InterPro" id="IPR009056">
    <property type="entry name" value="Cyt_c-like_dom"/>
</dbReference>
<dbReference type="InterPro" id="IPR013320">
    <property type="entry name" value="ConA-like_dom_sf"/>
</dbReference>
<sequence length="1070" mass="118834" precursor="true">MKTAEKSDRVWPQFAAALLSIFGLVAYCASPARAAEPIEYNRDVRPIMAENCFACHGADSASRKADLRLDHRDVAVEMGAITAGEPDESELIARILTDDADLVMPPLESKKKLTDAQKTILKKWIAQGAEYQQHWSFIAPERQQPPPVKQAGWAKNFIDQFVLAKLEKHGLAPAAEADPHTLFRRLHLDITGLPPAPTDAEAFVKDYRARQDTALSDWIDKLMKSTAWGEHRARYWLDAARYSDTHGLHFDNYREMWPYRDWVIRAFNSNQPFNAFTVEQLAGDLLENPTDEQLIATGFQRCNMTTNEGGTIDEENLANYAADRVQTMGWVYLGLTTNCSQCHDHKFDDFTAKDYYSLAAFFRNTTQQAKDGNVKDGRGPVLIVPAEEDKSRWQALPAEIAAATNQRDARKQAATGDFTDWLAKTTSESLGSDISANGLLVHAPLNDGTGNAAKNLAGNPDKFPATGEVTWSTDGKLGPAAVLNPEATFDLGGLGDFEKDQPFSCGAWIKVGDKGQPSSIFARMDEKSGFRGWDLWLNGNALAVHLVDAWPANAIKVVTQEKVIKPGQWQHVVLTYDGTAKPGGVKIFVDGVDHKLKVDKNTLKPDATLRTETSLRIGRRSDANVFDGGTVQDFRIYNRALPAADVKKIAEISAIKAILATAAEERTAEQQKTLFDYYLVTADSEYPALMATVSRLEGEREAITARSPVTHIQREKMDSPPTGFVLMRGEYDKPGEKVVAATPSGLHPQPEGAPNNRLGLAQWIIDPANPLTARVTVNRFWQQLFGQGLVVTPEDFGVMGAAPSHPELLDWLAVDFRENGWNVKQFFKLMLMSATYRQAAVTTPAKLELDRDNTLLSRGPRFRMDAEMVRDYALTTSGLLSRKMYGPGVKPYQPEGIWDIVGLPGGNTRKYEQDHGDDLYRRTVYSFWKRMAPPPNLDAFNAPSREFCTVSRERTNTPLQALVTLNDPQFVEPARRLAEGALKAGEGDDQKSIDLLFRQVLCRPVREQEHSIVETDLKDFLAYYQSHPQDAQALIAVGESKADESLDAAQLAAWTLLANQILNLDEALNK</sequence>
<dbReference type="SUPFAM" id="SSF49899">
    <property type="entry name" value="Concanavalin A-like lectins/glucanases"/>
    <property type="match status" value="1"/>
</dbReference>